<sequence length="234" mass="26381">MLEDDSLWVGCRETVEIVAANKPGDAKKIIVGRCRKGLLDARAEIVTSQYFNMFETQWDGDWEKPFPQPLENTTGRLKLLEPEFWKHPFESAEPEMPHGPFGGESADWTIGEFSVWQMHFREEPEGDGWERHSAAGVSFNRRQLSAFVGTAVNLPGPESAVRRTVFDWEAAFADVAAALYHDVQFANLEAKGVQTELIRLLRSSFERRGVPIPSDDTLKPKARKLLGALRAKKP</sequence>
<proteinExistence type="predicted"/>
<accession>A0ABT5JUI2</accession>
<dbReference type="Proteomes" id="UP001216558">
    <property type="component" value="Unassembled WGS sequence"/>
</dbReference>
<gene>
    <name evidence="1" type="ORF">OIK40_11185</name>
</gene>
<organism evidence="1 2">
    <name type="scientific">Erythrobacter fulvus</name>
    <dbReference type="NCBI Taxonomy" id="2987523"/>
    <lineage>
        <taxon>Bacteria</taxon>
        <taxon>Pseudomonadati</taxon>
        <taxon>Pseudomonadota</taxon>
        <taxon>Alphaproteobacteria</taxon>
        <taxon>Sphingomonadales</taxon>
        <taxon>Erythrobacteraceae</taxon>
        <taxon>Erythrobacter/Porphyrobacter group</taxon>
        <taxon>Erythrobacter</taxon>
    </lineage>
</organism>
<keyword evidence="2" id="KW-1185">Reference proteome</keyword>
<dbReference type="RefSeq" id="WP_273678414.1">
    <property type="nucleotide sequence ID" value="NZ_JAQQXQ010000008.1"/>
</dbReference>
<comment type="caution">
    <text evidence="1">The sequence shown here is derived from an EMBL/GenBank/DDBJ whole genome shotgun (WGS) entry which is preliminary data.</text>
</comment>
<dbReference type="EMBL" id="JAQQXQ010000008">
    <property type="protein sequence ID" value="MDC8755202.1"/>
    <property type="molecule type" value="Genomic_DNA"/>
</dbReference>
<name>A0ABT5JUI2_9SPHN</name>
<protein>
    <submittedName>
        <fullName evidence="1">Uncharacterized protein</fullName>
    </submittedName>
</protein>
<evidence type="ECO:0000313" key="1">
    <source>
        <dbReference type="EMBL" id="MDC8755202.1"/>
    </source>
</evidence>
<reference evidence="1 2" key="1">
    <citation type="submission" date="2022-10" db="EMBL/GenBank/DDBJ databases">
        <title>Erythrobacter sp. sf7 Genome sequencing.</title>
        <authorList>
            <person name="Park S."/>
        </authorList>
    </citation>
    <scope>NUCLEOTIDE SEQUENCE [LARGE SCALE GENOMIC DNA]</scope>
    <source>
        <strain evidence="2">sf7</strain>
    </source>
</reference>
<evidence type="ECO:0000313" key="2">
    <source>
        <dbReference type="Proteomes" id="UP001216558"/>
    </source>
</evidence>